<reference evidence="2" key="1">
    <citation type="submission" date="2020-05" db="EMBL/GenBank/DDBJ databases">
        <authorList>
            <person name="Chiriac C."/>
            <person name="Salcher M."/>
            <person name="Ghai R."/>
            <person name="Kavagutti S V."/>
        </authorList>
    </citation>
    <scope>NUCLEOTIDE SEQUENCE</scope>
</reference>
<dbReference type="EMBL" id="CAEMXZ010000037">
    <property type="protein sequence ID" value="CAB4323312.1"/>
    <property type="molecule type" value="Genomic_DNA"/>
</dbReference>
<dbReference type="InterPro" id="IPR015947">
    <property type="entry name" value="PUA-like_sf"/>
</dbReference>
<name>A0A6J5YIB4_9ZZZZ</name>
<dbReference type="AlphaFoldDB" id="A0A6J5YIB4"/>
<organism evidence="2">
    <name type="scientific">freshwater metagenome</name>
    <dbReference type="NCBI Taxonomy" id="449393"/>
    <lineage>
        <taxon>unclassified sequences</taxon>
        <taxon>metagenomes</taxon>
        <taxon>ecological metagenomes</taxon>
    </lineage>
</organism>
<dbReference type="PANTHER" id="PTHR46732:SF8">
    <property type="entry name" value="ATP-DEPENDENT PROTEASE LA (LON) DOMAIN PROTEIN"/>
    <property type="match status" value="1"/>
</dbReference>
<evidence type="ECO:0000259" key="1">
    <source>
        <dbReference type="PROSITE" id="PS51787"/>
    </source>
</evidence>
<dbReference type="Gene3D" id="2.30.130.40">
    <property type="entry name" value="LON domain-like"/>
    <property type="match status" value="1"/>
</dbReference>
<dbReference type="PROSITE" id="PS51787">
    <property type="entry name" value="LON_N"/>
    <property type="match status" value="1"/>
</dbReference>
<dbReference type="SMART" id="SM00464">
    <property type="entry name" value="LON"/>
    <property type="match status" value="1"/>
</dbReference>
<dbReference type="Pfam" id="PF02190">
    <property type="entry name" value="LON_substr_bdg"/>
    <property type="match status" value="1"/>
</dbReference>
<dbReference type="InterPro" id="IPR003111">
    <property type="entry name" value="Lon_prtase_N"/>
</dbReference>
<dbReference type="SUPFAM" id="SSF88697">
    <property type="entry name" value="PUA domain-like"/>
    <property type="match status" value="1"/>
</dbReference>
<sequence>MMPGVPMFPLGSVLLPRGLLPLHIFENRYRSLIRECLTNDSLFGVTLIAQGHEVGGGELRTGVGVLAAIEQAVEHADGRWAVLARGTERFRVLRWLDDNPFPIAEIELWPDDPALLPSMLRCQHIEHLRSEVSRMAHALGYSPITGAFELDSAPQDAVAQLVATSPLGESDRYDLLCAPDPIARLDLLESRLLDQRVLFGAELAMGSQAGDW</sequence>
<feature type="domain" description="Lon N-terminal" evidence="1">
    <location>
        <begin position="2"/>
        <end position="196"/>
    </location>
</feature>
<dbReference type="InterPro" id="IPR046336">
    <property type="entry name" value="Lon_prtase_N_sf"/>
</dbReference>
<evidence type="ECO:0000313" key="2">
    <source>
        <dbReference type="EMBL" id="CAB4323312.1"/>
    </source>
</evidence>
<proteinExistence type="predicted"/>
<gene>
    <name evidence="2" type="ORF">UFOPK1392_01065</name>
</gene>
<accession>A0A6J5YIB4</accession>
<protein>
    <submittedName>
        <fullName evidence="2">Unannotated protein</fullName>
    </submittedName>
</protein>
<dbReference type="PANTHER" id="PTHR46732">
    <property type="entry name" value="ATP-DEPENDENT PROTEASE LA (LON) DOMAIN PROTEIN"/>
    <property type="match status" value="1"/>
</dbReference>